<accession>A0AA42CVS0</accession>
<keyword evidence="1" id="KW-0227">DNA damage</keyword>
<evidence type="ECO:0000313" key="4">
    <source>
        <dbReference type="Proteomes" id="UP001165678"/>
    </source>
</evidence>
<reference evidence="3" key="1">
    <citation type="submission" date="2022-11" db="EMBL/GenBank/DDBJ databases">
        <title>Larsenimonas rhizosphaerae sp. nov., isolated from a tidal mudflat.</title>
        <authorList>
            <person name="Lee S.D."/>
            <person name="Kim I.S."/>
        </authorList>
    </citation>
    <scope>NUCLEOTIDE SEQUENCE</scope>
    <source>
        <strain evidence="3">GH2-1</strain>
    </source>
</reference>
<dbReference type="PANTHER" id="PTHR42942:SF1">
    <property type="entry name" value="ALKYLTRANSFERASE-LIKE PROTEIN 1"/>
    <property type="match status" value="1"/>
</dbReference>
<dbReference type="Pfam" id="PF01035">
    <property type="entry name" value="DNA_binding_1"/>
    <property type="match status" value="1"/>
</dbReference>
<evidence type="ECO:0000313" key="3">
    <source>
        <dbReference type="EMBL" id="MCX2525216.1"/>
    </source>
</evidence>
<feature type="domain" description="Methylated-DNA-[protein]-cysteine S-methyltransferase DNA binding" evidence="2">
    <location>
        <begin position="5"/>
        <end position="82"/>
    </location>
</feature>
<dbReference type="InterPro" id="IPR014048">
    <property type="entry name" value="MethylDNA_cys_MeTrfase_DNA-bd"/>
</dbReference>
<dbReference type="GO" id="GO:0003824">
    <property type="term" value="F:catalytic activity"/>
    <property type="evidence" value="ECO:0007669"/>
    <property type="project" value="InterPro"/>
</dbReference>
<dbReference type="GO" id="GO:0006281">
    <property type="term" value="P:DNA repair"/>
    <property type="evidence" value="ECO:0007669"/>
    <property type="project" value="InterPro"/>
</dbReference>
<evidence type="ECO:0000259" key="2">
    <source>
        <dbReference type="Pfam" id="PF01035"/>
    </source>
</evidence>
<dbReference type="RefSeq" id="WP_265896759.1">
    <property type="nucleotide sequence ID" value="NZ_JAMLJK010000002.1"/>
</dbReference>
<name>A0AA42CVS0_9GAMM</name>
<organism evidence="3 4">
    <name type="scientific">Larsenimonas rhizosphaerae</name>
    <dbReference type="NCBI Taxonomy" id="2944682"/>
    <lineage>
        <taxon>Bacteria</taxon>
        <taxon>Pseudomonadati</taxon>
        <taxon>Pseudomonadota</taxon>
        <taxon>Gammaproteobacteria</taxon>
        <taxon>Oceanospirillales</taxon>
        <taxon>Halomonadaceae</taxon>
        <taxon>Larsenimonas</taxon>
    </lineage>
</organism>
<protein>
    <submittedName>
        <fullName evidence="3">MGMT family protein</fullName>
    </submittedName>
</protein>
<dbReference type="InterPro" id="IPR036388">
    <property type="entry name" value="WH-like_DNA-bd_sf"/>
</dbReference>
<proteinExistence type="predicted"/>
<dbReference type="InterPro" id="IPR036217">
    <property type="entry name" value="MethylDNA_cys_MeTrfase_DNAb"/>
</dbReference>
<dbReference type="InterPro" id="IPR052520">
    <property type="entry name" value="ATL_DNA_repair"/>
</dbReference>
<comment type="caution">
    <text evidence="3">The sequence shown here is derived from an EMBL/GenBank/DDBJ whole genome shotgun (WGS) entry which is preliminary data.</text>
</comment>
<dbReference type="AlphaFoldDB" id="A0AA42CVS0"/>
<dbReference type="CDD" id="cd06445">
    <property type="entry name" value="ATase"/>
    <property type="match status" value="1"/>
</dbReference>
<dbReference type="Gene3D" id="1.10.10.10">
    <property type="entry name" value="Winged helix-like DNA-binding domain superfamily/Winged helix DNA-binding domain"/>
    <property type="match status" value="1"/>
</dbReference>
<dbReference type="PANTHER" id="PTHR42942">
    <property type="entry name" value="6-O-METHYLGUANINE DNA METHYLTRANSFERASE"/>
    <property type="match status" value="1"/>
</dbReference>
<evidence type="ECO:0000256" key="1">
    <source>
        <dbReference type="ARBA" id="ARBA00022763"/>
    </source>
</evidence>
<sequence length="97" mass="10826">MKDEVKEQVTTIMAQIPPGRVTTYGTIAGMTDGATPRYVAWVLRSLPSDHVLPWFRIVRAGGVLADHSGAAVQHERLRAEGVVFDERGRIPTHFFWP</sequence>
<gene>
    <name evidence="3" type="ORF">OQ287_13300</name>
</gene>
<dbReference type="Proteomes" id="UP001165678">
    <property type="component" value="Unassembled WGS sequence"/>
</dbReference>
<keyword evidence="4" id="KW-1185">Reference proteome</keyword>
<dbReference type="SUPFAM" id="SSF46767">
    <property type="entry name" value="Methylated DNA-protein cysteine methyltransferase, C-terminal domain"/>
    <property type="match status" value="1"/>
</dbReference>
<dbReference type="EMBL" id="JAPIVE010000004">
    <property type="protein sequence ID" value="MCX2525216.1"/>
    <property type="molecule type" value="Genomic_DNA"/>
</dbReference>